<keyword evidence="3 5" id="KW-0808">Transferase</keyword>
<dbReference type="SUPFAM" id="SSF53448">
    <property type="entry name" value="Nucleotide-diphospho-sugar transferases"/>
    <property type="match status" value="1"/>
</dbReference>
<dbReference type="PANTHER" id="PTHR43630">
    <property type="entry name" value="POLY-BETA-1,6-N-ACETYL-D-GLUCOSAMINE SYNTHASE"/>
    <property type="match status" value="1"/>
</dbReference>
<name>A0A1E5C5X7_9GAMM</name>
<accession>A0A1E5C5X7</accession>
<dbReference type="GO" id="GO:0016757">
    <property type="term" value="F:glycosyltransferase activity"/>
    <property type="evidence" value="ECO:0007669"/>
    <property type="project" value="UniProtKB-KW"/>
</dbReference>
<proteinExistence type="inferred from homology"/>
<dbReference type="PANTHER" id="PTHR43630:SF1">
    <property type="entry name" value="POLY-BETA-1,6-N-ACETYL-D-GLUCOSAMINE SYNTHASE"/>
    <property type="match status" value="1"/>
</dbReference>
<keyword evidence="4" id="KW-0812">Transmembrane</keyword>
<gene>
    <name evidence="5" type="ORF">A1OK_09930</name>
</gene>
<dbReference type="AlphaFoldDB" id="A0A1E5C5X7"/>
<organism evidence="5 6">
    <name type="scientific">Enterovibrio norvegicus FF-454</name>
    <dbReference type="NCBI Taxonomy" id="1185651"/>
    <lineage>
        <taxon>Bacteria</taxon>
        <taxon>Pseudomonadati</taxon>
        <taxon>Pseudomonadota</taxon>
        <taxon>Gammaproteobacteria</taxon>
        <taxon>Vibrionales</taxon>
        <taxon>Vibrionaceae</taxon>
        <taxon>Enterovibrio</taxon>
    </lineage>
</organism>
<protein>
    <submittedName>
        <fullName evidence="5">Glycosyl transferase</fullName>
    </submittedName>
</protein>
<evidence type="ECO:0000256" key="2">
    <source>
        <dbReference type="ARBA" id="ARBA00022676"/>
    </source>
</evidence>
<comment type="similarity">
    <text evidence="1">Belongs to the glycosyltransferase 2 family.</text>
</comment>
<keyword evidence="4" id="KW-1133">Transmembrane helix</keyword>
<dbReference type="RefSeq" id="WP_016959165.1">
    <property type="nucleotide sequence ID" value="NZ_AJWN02000058.1"/>
</dbReference>
<comment type="caution">
    <text evidence="5">The sequence shown here is derived from an EMBL/GenBank/DDBJ whole genome shotgun (WGS) entry which is preliminary data.</text>
</comment>
<feature type="transmembrane region" description="Helical" evidence="4">
    <location>
        <begin position="313"/>
        <end position="330"/>
    </location>
</feature>
<feature type="transmembrane region" description="Helical" evidence="4">
    <location>
        <begin position="6"/>
        <end position="27"/>
    </location>
</feature>
<sequence>MTHQLIFWLTAISIFLVIYHHLGYPLLLKLLVRRPSSNEENTHEGTPARGYRESVADSDLPTISVLMPAYNEANWIADKIRNLAALDYPSNKLQVILACDGCSDDTANIARQTAAEALCAHLNVTVIEYTENAGKVAVINTTMPQIKSDIVAFSDISALISIDAFYIAARHFQDPTVGVLNSRYCLLNPAEGEQKYWDYQSRIQSNEAQLGSSLGAHGALYFIRGHLFTPLAQDTINDDFVLPMQIVEKGFRADVHDAIQAVELEPTNAHQDFRRRLRIGAGNCQQLLRLFRLLNPARGGIAFTFASGKGLRVLMPFFMLTALLGSALLAPSNGFFALAVLGQIFIYLAVGFWHLAGYQPKGSIAKSLVYLVTGHTANFIGTLRYITGLETGKWTRVSEVSKNTHKEASK</sequence>
<evidence type="ECO:0000256" key="3">
    <source>
        <dbReference type="ARBA" id="ARBA00022679"/>
    </source>
</evidence>
<dbReference type="EMBL" id="AJWN02000058">
    <property type="protein sequence ID" value="OEE60849.1"/>
    <property type="molecule type" value="Genomic_DNA"/>
</dbReference>
<evidence type="ECO:0000313" key="6">
    <source>
        <dbReference type="Proteomes" id="UP000095039"/>
    </source>
</evidence>
<evidence type="ECO:0000256" key="1">
    <source>
        <dbReference type="ARBA" id="ARBA00006739"/>
    </source>
</evidence>
<feature type="transmembrane region" description="Helical" evidence="4">
    <location>
        <begin position="336"/>
        <end position="356"/>
    </location>
</feature>
<evidence type="ECO:0000256" key="4">
    <source>
        <dbReference type="SAM" id="Phobius"/>
    </source>
</evidence>
<reference evidence="5 6" key="1">
    <citation type="journal article" date="2012" name="Science">
        <title>Ecological populations of bacteria act as socially cohesive units of antibiotic production and resistance.</title>
        <authorList>
            <person name="Cordero O.X."/>
            <person name="Wildschutte H."/>
            <person name="Kirkup B."/>
            <person name="Proehl S."/>
            <person name="Ngo L."/>
            <person name="Hussain F."/>
            <person name="Le Roux F."/>
            <person name="Mincer T."/>
            <person name="Polz M.F."/>
        </authorList>
    </citation>
    <scope>NUCLEOTIDE SEQUENCE [LARGE SCALE GENOMIC DNA]</scope>
    <source>
        <strain evidence="5 6">FF-454</strain>
    </source>
</reference>
<keyword evidence="4" id="KW-0472">Membrane</keyword>
<dbReference type="Pfam" id="PF13641">
    <property type="entry name" value="Glyco_tranf_2_3"/>
    <property type="match status" value="1"/>
</dbReference>
<dbReference type="Proteomes" id="UP000095039">
    <property type="component" value="Unassembled WGS sequence"/>
</dbReference>
<evidence type="ECO:0000313" key="5">
    <source>
        <dbReference type="EMBL" id="OEE60849.1"/>
    </source>
</evidence>
<dbReference type="Gene3D" id="3.90.550.10">
    <property type="entry name" value="Spore Coat Polysaccharide Biosynthesis Protein SpsA, Chain A"/>
    <property type="match status" value="1"/>
</dbReference>
<feature type="transmembrane region" description="Helical" evidence="4">
    <location>
        <begin position="368"/>
        <end position="386"/>
    </location>
</feature>
<dbReference type="InterPro" id="IPR029044">
    <property type="entry name" value="Nucleotide-diphossugar_trans"/>
</dbReference>
<keyword evidence="2" id="KW-0328">Glycosyltransferase</keyword>
<dbReference type="CDD" id="cd06439">
    <property type="entry name" value="CESA_like_1"/>
    <property type="match status" value="1"/>
</dbReference>
<keyword evidence="6" id="KW-1185">Reference proteome</keyword>